<feature type="domain" description="Protein kinase" evidence="6">
    <location>
        <begin position="327"/>
        <end position="629"/>
    </location>
</feature>
<dbReference type="EMBL" id="HBEW01007013">
    <property type="protein sequence ID" value="CAD8586399.1"/>
    <property type="molecule type" value="Transcribed_RNA"/>
</dbReference>
<evidence type="ECO:0000256" key="3">
    <source>
        <dbReference type="ARBA" id="ARBA00022741"/>
    </source>
</evidence>
<reference evidence="7" key="1">
    <citation type="submission" date="2021-01" db="EMBL/GenBank/DDBJ databases">
        <authorList>
            <person name="Corre E."/>
            <person name="Pelletier E."/>
            <person name="Niang G."/>
            <person name="Scheremetjew M."/>
            <person name="Finn R."/>
            <person name="Kale V."/>
            <person name="Holt S."/>
            <person name="Cochrane G."/>
            <person name="Meng A."/>
            <person name="Brown T."/>
            <person name="Cohen L."/>
        </authorList>
    </citation>
    <scope>NUCLEOTIDE SEQUENCE</scope>
    <source>
        <strain evidence="7">Clade-D-RCC2572</strain>
    </source>
</reference>
<dbReference type="CDD" id="cd14133">
    <property type="entry name" value="PKc_DYRK_like"/>
    <property type="match status" value="1"/>
</dbReference>
<dbReference type="GO" id="GO:0004674">
    <property type="term" value="F:protein serine/threonine kinase activity"/>
    <property type="evidence" value="ECO:0007669"/>
    <property type="project" value="UniProtKB-KW"/>
</dbReference>
<keyword evidence="4" id="KW-0418">Kinase</keyword>
<dbReference type="InterPro" id="IPR008271">
    <property type="entry name" value="Ser/Thr_kinase_AS"/>
</dbReference>
<evidence type="ECO:0000256" key="2">
    <source>
        <dbReference type="ARBA" id="ARBA00022679"/>
    </source>
</evidence>
<keyword evidence="1" id="KW-0723">Serine/threonine-protein kinase</keyword>
<keyword evidence="3" id="KW-0547">Nucleotide-binding</keyword>
<evidence type="ECO:0000259" key="6">
    <source>
        <dbReference type="PROSITE" id="PS50011"/>
    </source>
</evidence>
<accession>A0A7S0PNL1</accession>
<dbReference type="AlphaFoldDB" id="A0A7S0PNL1"/>
<gene>
    <name evidence="7" type="ORF">OMED0929_LOCUS5926</name>
</gene>
<keyword evidence="2" id="KW-0808">Transferase</keyword>
<proteinExistence type="predicted"/>
<organism evidence="7">
    <name type="scientific">Ostreococcus mediterraneus</name>
    <dbReference type="NCBI Taxonomy" id="1486918"/>
    <lineage>
        <taxon>Eukaryota</taxon>
        <taxon>Viridiplantae</taxon>
        <taxon>Chlorophyta</taxon>
        <taxon>Mamiellophyceae</taxon>
        <taxon>Mamiellales</taxon>
        <taxon>Bathycoccaceae</taxon>
        <taxon>Ostreococcus</taxon>
    </lineage>
</organism>
<evidence type="ECO:0000256" key="1">
    <source>
        <dbReference type="ARBA" id="ARBA00022527"/>
    </source>
</evidence>
<evidence type="ECO:0000313" key="7">
    <source>
        <dbReference type="EMBL" id="CAD8586399.1"/>
    </source>
</evidence>
<dbReference type="Pfam" id="PF00069">
    <property type="entry name" value="Pkinase"/>
    <property type="match status" value="1"/>
</dbReference>
<keyword evidence="5" id="KW-0067">ATP-binding</keyword>
<dbReference type="Gene3D" id="3.30.200.20">
    <property type="entry name" value="Phosphorylase Kinase, domain 1"/>
    <property type="match status" value="1"/>
</dbReference>
<dbReference type="Gene3D" id="1.10.510.10">
    <property type="entry name" value="Transferase(Phosphotransferase) domain 1"/>
    <property type="match status" value="1"/>
</dbReference>
<dbReference type="InterPro" id="IPR050494">
    <property type="entry name" value="Ser_Thr_dual-spec_kinase"/>
</dbReference>
<dbReference type="PROSITE" id="PS50011">
    <property type="entry name" value="PROTEIN_KINASE_DOM"/>
    <property type="match status" value="1"/>
</dbReference>
<dbReference type="PANTHER" id="PTHR24058:SF124">
    <property type="entry name" value="PROTEIN KINASE SUPERFAMILY PROTEIN"/>
    <property type="match status" value="1"/>
</dbReference>
<dbReference type="PANTHER" id="PTHR24058">
    <property type="entry name" value="DUAL SPECIFICITY PROTEIN KINASE"/>
    <property type="match status" value="1"/>
</dbReference>
<dbReference type="SMART" id="SM00220">
    <property type="entry name" value="S_TKc"/>
    <property type="match status" value="1"/>
</dbReference>
<dbReference type="SUPFAM" id="SSF56112">
    <property type="entry name" value="Protein kinase-like (PK-like)"/>
    <property type="match status" value="1"/>
</dbReference>
<dbReference type="InterPro" id="IPR011009">
    <property type="entry name" value="Kinase-like_dom_sf"/>
</dbReference>
<dbReference type="PROSITE" id="PS00108">
    <property type="entry name" value="PROTEIN_KINASE_ST"/>
    <property type="match status" value="1"/>
</dbReference>
<sequence>MGEGRDVDATVPTAVLAMSSKKTLSIRDDSQALKSTLEFLRRHELHASETALVEELSACLGEGGRVDYGNDESAGNHGNSDVFEDVLNVSDIADDENDDDEDDVDDDEDGGWEASILTRLMSVNLNGQAMTAIIPPDDSEDESRRAISSIAPYDIPTGVTHEEVLAHWRREGAAACEYEDPEDEGFHRASIARHDVQKYIVDSFQTTEDLKIEEDRNATLLAAEHADGNVRFSPEQKSGTVDGVSDAEKSKCVRVLDRGGSFSFADVSASAPPEDGVETPIPAGWVEKSRETFETFDLKVYHRPKRTGFENSKDFAMKYGDIVANRYRIVEGIGKAAFSKTVRAQDLQTDTPVCLKIVKNNKDYMDQGLDEIKLLKLMNDKDPNDEHGILRMLDYFYFKEHLFIVSELLRANLYEFQKYDMETSDVSYFSLARIQSVAKQVLKSLKFMHDLNLIHCDLKPENVLMRSYADCTVKVIDFGSSCFTTDQMSSYAQSRAYRAPEVIIGAKYSQKADIWSLGCILAELYTGQVLFRNSSVPTLLARMVSIRGPFDPRLLCSGTQSHKFFTREGFLYETEDMSGSVVVLRPKRTCLQKRIGANDEDFIDFIEKLLATNPACRLSAGEALEHPWMKKSLSDVVPHKAAEKSLVDAL</sequence>
<evidence type="ECO:0000256" key="5">
    <source>
        <dbReference type="ARBA" id="ARBA00022840"/>
    </source>
</evidence>
<dbReference type="InterPro" id="IPR000719">
    <property type="entry name" value="Prot_kinase_dom"/>
</dbReference>
<name>A0A7S0PNL1_9CHLO</name>
<dbReference type="GO" id="GO:0005524">
    <property type="term" value="F:ATP binding"/>
    <property type="evidence" value="ECO:0007669"/>
    <property type="project" value="UniProtKB-KW"/>
</dbReference>
<protein>
    <recommendedName>
        <fullName evidence="6">Protein kinase domain-containing protein</fullName>
    </recommendedName>
</protein>
<evidence type="ECO:0000256" key="4">
    <source>
        <dbReference type="ARBA" id="ARBA00022777"/>
    </source>
</evidence>